<feature type="transmembrane region" description="Helical" evidence="8">
    <location>
        <begin position="157"/>
        <end position="177"/>
    </location>
</feature>
<evidence type="ECO:0000256" key="3">
    <source>
        <dbReference type="ARBA" id="ARBA00022741"/>
    </source>
</evidence>
<organism evidence="12 13">
    <name type="scientific">Lactobacillus iners</name>
    <dbReference type="NCBI Taxonomy" id="147802"/>
    <lineage>
        <taxon>Bacteria</taxon>
        <taxon>Bacillati</taxon>
        <taxon>Bacillota</taxon>
        <taxon>Bacilli</taxon>
        <taxon>Lactobacillales</taxon>
        <taxon>Lactobacillaceae</taxon>
        <taxon>Lactobacillus</taxon>
    </lineage>
</organism>
<evidence type="ECO:0000256" key="2">
    <source>
        <dbReference type="ARBA" id="ARBA00022692"/>
    </source>
</evidence>
<feature type="transmembrane region" description="Helical" evidence="8">
    <location>
        <begin position="266"/>
        <end position="284"/>
    </location>
</feature>
<dbReference type="CDD" id="cd02425">
    <property type="entry name" value="Peptidase_C39F"/>
    <property type="match status" value="1"/>
</dbReference>
<dbReference type="InterPro" id="IPR017871">
    <property type="entry name" value="ABC_transporter-like_CS"/>
</dbReference>
<evidence type="ECO:0000313" key="12">
    <source>
        <dbReference type="EMBL" id="QIH24325.1"/>
    </source>
</evidence>
<dbReference type="GO" id="GO:0005886">
    <property type="term" value="C:plasma membrane"/>
    <property type="evidence" value="ECO:0007669"/>
    <property type="project" value="UniProtKB-SubCell"/>
</dbReference>
<keyword evidence="7 8" id="KW-0472">Membrane</keyword>
<dbReference type="AlphaFoldDB" id="A0A6G7BAH0"/>
<feature type="domain" description="Peptidase C39" evidence="11">
    <location>
        <begin position="6"/>
        <end position="129"/>
    </location>
</feature>
<feature type="transmembrane region" description="Helical" evidence="8">
    <location>
        <begin position="290"/>
        <end position="309"/>
    </location>
</feature>
<feature type="domain" description="ABC transporter" evidence="9">
    <location>
        <begin position="463"/>
        <end position="692"/>
    </location>
</feature>
<dbReference type="InterPro" id="IPR003439">
    <property type="entry name" value="ABC_transporter-like_ATP-bd"/>
</dbReference>
<dbReference type="PANTHER" id="PTHR24221:SF503">
    <property type="entry name" value="MITOCHONDRIAL POTASSIUM CHANNEL ATP-BINDING SUBUNIT"/>
    <property type="match status" value="1"/>
</dbReference>
<dbReference type="Proteomes" id="UP000501676">
    <property type="component" value="Chromosome"/>
</dbReference>
<dbReference type="PROSITE" id="PS50990">
    <property type="entry name" value="PEPTIDASE_C39"/>
    <property type="match status" value="1"/>
</dbReference>
<proteinExistence type="predicted"/>
<feature type="domain" description="ABC transmembrane type-1" evidence="10">
    <location>
        <begin position="153"/>
        <end position="433"/>
    </location>
</feature>
<dbReference type="Gene3D" id="3.90.70.10">
    <property type="entry name" value="Cysteine proteinases"/>
    <property type="match status" value="1"/>
</dbReference>
<dbReference type="InterPro" id="IPR039421">
    <property type="entry name" value="Type_1_exporter"/>
</dbReference>
<dbReference type="InterPro" id="IPR027417">
    <property type="entry name" value="P-loop_NTPase"/>
</dbReference>
<dbReference type="InterPro" id="IPR033839">
    <property type="entry name" value="Lacticin_481_peptidase"/>
</dbReference>
<comment type="subcellular location">
    <subcellularLocation>
        <location evidence="1">Cell membrane</location>
        <topology evidence="1">Multi-pass membrane protein</topology>
    </subcellularLocation>
</comment>
<evidence type="ECO:0000313" key="13">
    <source>
        <dbReference type="Proteomes" id="UP000501676"/>
    </source>
</evidence>
<dbReference type="PANTHER" id="PTHR24221">
    <property type="entry name" value="ATP-BINDING CASSETTE SUB-FAMILY B"/>
    <property type="match status" value="1"/>
</dbReference>
<dbReference type="PROSITE" id="PS50893">
    <property type="entry name" value="ABC_TRANSPORTER_2"/>
    <property type="match status" value="1"/>
</dbReference>
<dbReference type="InterPro" id="IPR003593">
    <property type="entry name" value="AAA+_ATPase"/>
</dbReference>
<dbReference type="CDD" id="cd03228">
    <property type="entry name" value="ABCC_MRP_Like"/>
    <property type="match status" value="1"/>
</dbReference>
<keyword evidence="2 8" id="KW-0812">Transmembrane</keyword>
<dbReference type="Pfam" id="PF00005">
    <property type="entry name" value="ABC_tran"/>
    <property type="match status" value="1"/>
</dbReference>
<dbReference type="InterPro" id="IPR011527">
    <property type="entry name" value="ABC1_TM_dom"/>
</dbReference>
<keyword evidence="4" id="KW-0645">Protease</keyword>
<dbReference type="SUPFAM" id="SSF90123">
    <property type="entry name" value="ABC transporter transmembrane region"/>
    <property type="match status" value="1"/>
</dbReference>
<evidence type="ECO:0000256" key="8">
    <source>
        <dbReference type="SAM" id="Phobius"/>
    </source>
</evidence>
<dbReference type="GO" id="GO:0140359">
    <property type="term" value="F:ABC-type transporter activity"/>
    <property type="evidence" value="ECO:0007669"/>
    <property type="project" value="InterPro"/>
</dbReference>
<keyword evidence="3" id="KW-0547">Nucleotide-binding</keyword>
<dbReference type="SMART" id="SM00382">
    <property type="entry name" value="AAA"/>
    <property type="match status" value="1"/>
</dbReference>
<gene>
    <name evidence="12" type="ORF">G6Z83_06545</name>
</gene>
<evidence type="ECO:0000256" key="1">
    <source>
        <dbReference type="ARBA" id="ARBA00004651"/>
    </source>
</evidence>
<evidence type="ECO:0000256" key="6">
    <source>
        <dbReference type="ARBA" id="ARBA00022989"/>
    </source>
</evidence>
<dbReference type="SUPFAM" id="SSF52540">
    <property type="entry name" value="P-loop containing nucleoside triphosphate hydrolases"/>
    <property type="match status" value="1"/>
</dbReference>
<dbReference type="PROSITE" id="PS00211">
    <property type="entry name" value="ABC_TRANSPORTER_1"/>
    <property type="match status" value="1"/>
</dbReference>
<feature type="transmembrane region" description="Helical" evidence="8">
    <location>
        <begin position="380"/>
        <end position="402"/>
    </location>
</feature>
<dbReference type="InterPro" id="IPR036640">
    <property type="entry name" value="ABC1_TM_sf"/>
</dbReference>
<dbReference type="Pfam" id="PF00664">
    <property type="entry name" value="ABC_membrane"/>
    <property type="match status" value="1"/>
</dbReference>
<dbReference type="GO" id="GO:0005524">
    <property type="term" value="F:ATP binding"/>
    <property type="evidence" value="ECO:0007669"/>
    <property type="project" value="UniProtKB-KW"/>
</dbReference>
<feature type="transmembrane region" description="Helical" evidence="8">
    <location>
        <begin position="189"/>
        <end position="208"/>
    </location>
</feature>
<evidence type="ECO:0000256" key="7">
    <source>
        <dbReference type="ARBA" id="ARBA00023136"/>
    </source>
</evidence>
<dbReference type="PROSITE" id="PS50929">
    <property type="entry name" value="ABC_TM1F"/>
    <property type="match status" value="1"/>
</dbReference>
<protein>
    <submittedName>
        <fullName evidence="12">ATP-binding cassette domain-containing protein</fullName>
    </submittedName>
</protein>
<evidence type="ECO:0000259" key="10">
    <source>
        <dbReference type="PROSITE" id="PS50929"/>
    </source>
</evidence>
<sequence length="698" mass="79551">MKLVLQNNEQDCLIACYAMILSSFGSNVCLEDLYLDEYIPPDGLSASYLKNLNTKFHLNMHVLKGDGNQVLEYIYKYKSHAIVHWRNSHFVVVDKCTKKFVKIMDPALGTIVISRSSFLNDFSGYILLFSTQSNYKPIKIKSPLVDLIKKTYIGRNLVEYVGALLLIELVSIIYATYLRSILTQNIKWISSLLVVAILIPLHFIGYLLETKAQINSNIKYEINITKSLFQGILNHSLLFFRNNTPGSIIEKVNLKSRIRDSIQTQLIPSIISIFSFLILSLYLYRVSRLLTFLSVLLLIVYALINFLIYRKILNANLKYVQQTITVSDKIQEGLSQIDQIKSLGSEVVWEKEWINSSMHGQELYNDILSLQSIINMTNQLFSISSAVILIYLGINLVSLHRINMGDLVLFQTIFISLMSSVTQFQTSLIELSNLSVYSKKVQSLFTKDEQRQDKVIPNNDYILKAQDVSFGFYGNRQVIKDFHLTIRPGEKIAILGESGSGKTSLLNVLLGVYKYQGDIYYGIKDFRKKLGVVTQNMNLTSGPLIKNLIGNSSITPKIMDEVNYAISAVNMMETIDKLPKKIFSNLFQNGKNLSGGQIQRLLVARSLLNDSKFLVWDEPFSNLDNLNREKIYSNILNSARYSDKTLILSSHHIDCVKYMDRIIFISSRGQISVGSDEELRNNIEYQRFIGINKGENND</sequence>
<keyword evidence="5 12" id="KW-0067">ATP-binding</keyword>
<dbReference type="GO" id="GO:0016887">
    <property type="term" value="F:ATP hydrolysis activity"/>
    <property type="evidence" value="ECO:0007669"/>
    <property type="project" value="InterPro"/>
</dbReference>
<dbReference type="GO" id="GO:0008234">
    <property type="term" value="F:cysteine-type peptidase activity"/>
    <property type="evidence" value="ECO:0007669"/>
    <property type="project" value="UniProtKB-KW"/>
</dbReference>
<evidence type="ECO:0000259" key="9">
    <source>
        <dbReference type="PROSITE" id="PS50893"/>
    </source>
</evidence>
<dbReference type="RefSeq" id="WP_006731083.1">
    <property type="nucleotide sequence ID" value="NZ_CP049228.1"/>
</dbReference>
<dbReference type="Gene3D" id="1.20.1560.10">
    <property type="entry name" value="ABC transporter type 1, transmembrane domain"/>
    <property type="match status" value="1"/>
</dbReference>
<accession>A0A6G7BAH0</accession>
<dbReference type="InterPro" id="IPR005074">
    <property type="entry name" value="Peptidase_C39"/>
</dbReference>
<dbReference type="GO" id="GO:0006508">
    <property type="term" value="P:proteolysis"/>
    <property type="evidence" value="ECO:0007669"/>
    <property type="project" value="InterPro"/>
</dbReference>
<reference evidence="12 13" key="1">
    <citation type="submission" date="2020-02" db="EMBL/GenBank/DDBJ databases">
        <title>Complete genome sequences of six Lactobacillus iners strains isolated from the human vagina.</title>
        <authorList>
            <person name="France M.T."/>
            <person name="Rutt L."/>
            <person name="Narina S."/>
            <person name="Arbaugh S."/>
            <person name="Humphrys M.S."/>
            <person name="Ma B."/>
            <person name="Hayward M.R."/>
            <person name="Relman D."/>
            <person name="Kwon D.S."/>
            <person name="Ravel J."/>
        </authorList>
    </citation>
    <scope>NUCLEOTIDE SEQUENCE [LARGE SCALE GENOMIC DNA]</scope>
    <source>
        <strain evidence="12 13">C0210C1</strain>
    </source>
</reference>
<dbReference type="Pfam" id="PF03412">
    <property type="entry name" value="Peptidase_C39"/>
    <property type="match status" value="1"/>
</dbReference>
<name>A0A6G7BAH0_9LACO</name>
<keyword evidence="4" id="KW-0788">Thiol protease</keyword>
<dbReference type="EMBL" id="CP049228">
    <property type="protein sequence ID" value="QIH24325.1"/>
    <property type="molecule type" value="Genomic_DNA"/>
</dbReference>
<dbReference type="Gene3D" id="3.40.50.300">
    <property type="entry name" value="P-loop containing nucleotide triphosphate hydrolases"/>
    <property type="match status" value="1"/>
</dbReference>
<evidence type="ECO:0000256" key="5">
    <source>
        <dbReference type="ARBA" id="ARBA00022840"/>
    </source>
</evidence>
<evidence type="ECO:0000256" key="4">
    <source>
        <dbReference type="ARBA" id="ARBA00022807"/>
    </source>
</evidence>
<evidence type="ECO:0000259" key="11">
    <source>
        <dbReference type="PROSITE" id="PS50990"/>
    </source>
</evidence>
<keyword evidence="6 8" id="KW-1133">Transmembrane helix</keyword>
<keyword evidence="4" id="KW-0378">Hydrolase</keyword>